<dbReference type="AlphaFoldDB" id="A0A4S5BL37"/>
<feature type="binding site" evidence="15">
    <location>
        <position position="204"/>
    </location>
    <ligand>
        <name>5-phospho-alpha-D-ribose 1-diphosphate</name>
        <dbReference type="ChEBI" id="CHEBI:58017"/>
    </ligand>
</feature>
<evidence type="ECO:0000256" key="5">
    <source>
        <dbReference type="ARBA" id="ARBA00022676"/>
    </source>
</evidence>
<dbReference type="PANTHER" id="PTHR32315">
    <property type="entry name" value="ADENINE PHOSPHORIBOSYLTRANSFERASE"/>
    <property type="match status" value="1"/>
</dbReference>
<dbReference type="Pfam" id="PF14681">
    <property type="entry name" value="UPRTase"/>
    <property type="match status" value="1"/>
</dbReference>
<evidence type="ECO:0000256" key="10">
    <source>
        <dbReference type="ARBA" id="ARBA00031082"/>
    </source>
</evidence>
<dbReference type="GO" id="GO:0006223">
    <property type="term" value="P:uracil salvage"/>
    <property type="evidence" value="ECO:0007669"/>
    <property type="project" value="InterPro"/>
</dbReference>
<feature type="binding site" evidence="15">
    <location>
        <position position="108"/>
    </location>
    <ligand>
        <name>5-phospho-alpha-D-ribose 1-diphosphate</name>
        <dbReference type="ChEBI" id="CHEBI:58017"/>
    </ligand>
</feature>
<dbReference type="InterPro" id="IPR034332">
    <property type="entry name" value="Upp_B"/>
</dbReference>
<keyword evidence="5 15" id="KW-0328">Glycosyltransferase</keyword>
<name>A0A4S5BL37_9BURK</name>
<dbReference type="InterPro" id="IPR005765">
    <property type="entry name" value="UPRT"/>
</dbReference>
<dbReference type="Gene3D" id="3.40.50.2020">
    <property type="match status" value="1"/>
</dbReference>
<dbReference type="UniPathway" id="UPA00574">
    <property type="reaction ID" value="UER00636"/>
</dbReference>
<dbReference type="PANTHER" id="PTHR32315:SF4">
    <property type="entry name" value="URACIL PHOSPHORIBOSYLTRANSFERASE, CHLOROPLASTIC"/>
    <property type="match status" value="1"/>
</dbReference>
<comment type="function">
    <text evidence="12 15">Catalyzes the conversion of uracil and 5-phospho-alpha-D-ribose 1-diphosphate (PRPP) to UMP and diphosphate.</text>
</comment>
<feature type="binding site" evidence="15">
    <location>
        <begin position="203"/>
        <end position="205"/>
    </location>
    <ligand>
        <name>uracil</name>
        <dbReference type="ChEBI" id="CHEBI:17568"/>
    </ligand>
</feature>
<feature type="domain" description="Phosphoribosyltransferase" evidence="16">
    <location>
        <begin position="11"/>
        <end position="212"/>
    </location>
</feature>
<dbReference type="EMBL" id="SSWX01000012">
    <property type="protein sequence ID" value="THJ32979.1"/>
    <property type="molecule type" value="Genomic_DNA"/>
</dbReference>
<evidence type="ECO:0000256" key="6">
    <source>
        <dbReference type="ARBA" id="ARBA00022679"/>
    </source>
</evidence>
<dbReference type="GO" id="GO:0000287">
    <property type="term" value="F:magnesium ion binding"/>
    <property type="evidence" value="ECO:0007669"/>
    <property type="project" value="UniProtKB-UniRule"/>
</dbReference>
<comment type="caution">
    <text evidence="17">The sequence shown here is derived from an EMBL/GenBank/DDBJ whole genome shotgun (WGS) entry which is preliminary data.</text>
</comment>
<evidence type="ECO:0000256" key="12">
    <source>
        <dbReference type="ARBA" id="ARBA00056901"/>
    </source>
</evidence>
<evidence type="ECO:0000256" key="2">
    <source>
        <dbReference type="ARBA" id="ARBA00009516"/>
    </source>
</evidence>
<sequence length="213" mass="23458">MTITRDTLHIVDHPLVQHKLTLMRTKTASTNSFRRLLNEVSTLMAYEVTRDMPVHMVEIETPMETMQAPMIDGKKLVLVSILRAGGGILDGVLNVVPGARVGHIGLYRDPATLQAVEYYFKMPSEVAERDVIMVDPMLATGNSIVAAVNRIKALGPRSIKFMCLLAAPEGVKLLQKEHPDVHIYTAAVDRQLDDQGYILPGLGDAGDRIFGTK</sequence>
<keyword evidence="9 15" id="KW-0342">GTP-binding</keyword>
<evidence type="ECO:0000256" key="11">
    <source>
        <dbReference type="ARBA" id="ARBA00052919"/>
    </source>
</evidence>
<comment type="catalytic activity">
    <reaction evidence="11 15">
        <text>UMP + diphosphate = 5-phospho-alpha-D-ribose 1-diphosphate + uracil</text>
        <dbReference type="Rhea" id="RHEA:13017"/>
        <dbReference type="ChEBI" id="CHEBI:17568"/>
        <dbReference type="ChEBI" id="CHEBI:33019"/>
        <dbReference type="ChEBI" id="CHEBI:57865"/>
        <dbReference type="ChEBI" id="CHEBI:58017"/>
        <dbReference type="EC" id="2.4.2.9"/>
    </reaction>
</comment>
<comment type="cofactor">
    <cofactor evidence="15">
        <name>Mg(2+)</name>
        <dbReference type="ChEBI" id="CHEBI:18420"/>
    </cofactor>
    <text evidence="15">Binds 1 Mg(2+) ion per subunit. The magnesium is bound as Mg-PRPP.</text>
</comment>
<feature type="binding site" evidence="15">
    <location>
        <begin position="135"/>
        <end position="143"/>
    </location>
    <ligand>
        <name>5-phospho-alpha-D-ribose 1-diphosphate</name>
        <dbReference type="ChEBI" id="CHEBI:58017"/>
    </ligand>
</feature>
<evidence type="ECO:0000256" key="7">
    <source>
        <dbReference type="ARBA" id="ARBA00022741"/>
    </source>
</evidence>
<keyword evidence="18" id="KW-1185">Reference proteome</keyword>
<evidence type="ECO:0000256" key="13">
    <source>
        <dbReference type="ARBA" id="ARBA00072146"/>
    </source>
</evidence>
<dbReference type="OrthoDB" id="9781675at2"/>
<dbReference type="GO" id="GO:0004845">
    <property type="term" value="F:uracil phosphoribosyltransferase activity"/>
    <property type="evidence" value="ECO:0007669"/>
    <property type="project" value="UniProtKB-UniRule"/>
</dbReference>
<evidence type="ECO:0000256" key="9">
    <source>
        <dbReference type="ARBA" id="ARBA00023134"/>
    </source>
</evidence>
<comment type="activity regulation">
    <text evidence="15">Allosterically activated by GTP.</text>
</comment>
<keyword evidence="7 15" id="KW-0547">Nucleotide-binding</keyword>
<keyword evidence="6 15" id="KW-0808">Transferase</keyword>
<dbReference type="NCBIfam" id="NF001097">
    <property type="entry name" value="PRK00129.1"/>
    <property type="match status" value="1"/>
</dbReference>
<dbReference type="HAMAP" id="MF_01218_B">
    <property type="entry name" value="Upp_B"/>
    <property type="match status" value="1"/>
</dbReference>
<reference evidence="17 18" key="1">
    <citation type="submission" date="2019-04" db="EMBL/GenBank/DDBJ databases">
        <title>Lampropedia sp YIM MLB12 draf genome.</title>
        <authorList>
            <person name="Wang Y.-X."/>
        </authorList>
    </citation>
    <scope>NUCLEOTIDE SEQUENCE [LARGE SCALE GENOMIC DNA]</scope>
    <source>
        <strain evidence="17 18">YIM MLB12</strain>
    </source>
</reference>
<dbReference type="InterPro" id="IPR050054">
    <property type="entry name" value="UPRTase/APRTase"/>
</dbReference>
<feature type="binding site" evidence="15">
    <location>
        <position position="83"/>
    </location>
    <ligand>
        <name>5-phospho-alpha-D-ribose 1-diphosphate</name>
        <dbReference type="ChEBI" id="CHEBI:58017"/>
    </ligand>
</feature>
<organism evidence="17 18">
    <name type="scientific">Lampropedia aestuarii</name>
    <dbReference type="NCBI Taxonomy" id="2562762"/>
    <lineage>
        <taxon>Bacteria</taxon>
        <taxon>Pseudomonadati</taxon>
        <taxon>Pseudomonadota</taxon>
        <taxon>Betaproteobacteria</taxon>
        <taxon>Burkholderiales</taxon>
        <taxon>Comamonadaceae</taxon>
        <taxon>Lampropedia</taxon>
    </lineage>
</organism>
<evidence type="ECO:0000313" key="18">
    <source>
        <dbReference type="Proteomes" id="UP000306236"/>
    </source>
</evidence>
<evidence type="ECO:0000256" key="4">
    <source>
        <dbReference type="ARBA" id="ARBA00022533"/>
    </source>
</evidence>
<keyword evidence="4 15" id="KW-0021">Allosteric enzyme</keyword>
<evidence type="ECO:0000256" key="3">
    <source>
        <dbReference type="ARBA" id="ARBA00011894"/>
    </source>
</evidence>
<protein>
    <recommendedName>
        <fullName evidence="13 15">Uracil phosphoribosyltransferase</fullName>
        <ecNumber evidence="3 15">2.4.2.9</ecNumber>
    </recommendedName>
    <alternativeName>
        <fullName evidence="10 15">UMP pyrophosphorylase</fullName>
    </alternativeName>
    <alternativeName>
        <fullName evidence="14 15">UPRTase</fullName>
    </alternativeName>
</protein>
<dbReference type="GO" id="GO:0044206">
    <property type="term" value="P:UMP salvage"/>
    <property type="evidence" value="ECO:0007669"/>
    <property type="project" value="UniProtKB-UniRule"/>
</dbReference>
<feature type="binding site" evidence="15">
    <location>
        <position position="198"/>
    </location>
    <ligand>
        <name>uracil</name>
        <dbReference type="ChEBI" id="CHEBI:17568"/>
    </ligand>
</feature>
<dbReference type="GO" id="GO:0005737">
    <property type="term" value="C:cytoplasm"/>
    <property type="evidence" value="ECO:0007669"/>
    <property type="project" value="UniProtKB-ARBA"/>
</dbReference>
<evidence type="ECO:0000256" key="1">
    <source>
        <dbReference type="ARBA" id="ARBA00005180"/>
    </source>
</evidence>
<evidence type="ECO:0000313" key="17">
    <source>
        <dbReference type="EMBL" id="THJ32979.1"/>
    </source>
</evidence>
<dbReference type="Proteomes" id="UP000306236">
    <property type="component" value="Unassembled WGS sequence"/>
</dbReference>
<evidence type="ECO:0000256" key="8">
    <source>
        <dbReference type="ARBA" id="ARBA00022842"/>
    </source>
</evidence>
<dbReference type="NCBIfam" id="TIGR01091">
    <property type="entry name" value="upp"/>
    <property type="match status" value="1"/>
</dbReference>
<gene>
    <name evidence="15" type="primary">upp</name>
    <name evidence="17" type="ORF">E8K88_10290</name>
</gene>
<comment type="pathway">
    <text evidence="1 15">Pyrimidine metabolism; UMP biosynthesis via salvage pathway; UMP from uracil: step 1/1.</text>
</comment>
<evidence type="ECO:0000256" key="14">
    <source>
        <dbReference type="ARBA" id="ARBA00079807"/>
    </source>
</evidence>
<dbReference type="CDD" id="cd06223">
    <property type="entry name" value="PRTases_typeI"/>
    <property type="match status" value="1"/>
</dbReference>
<dbReference type="SUPFAM" id="SSF53271">
    <property type="entry name" value="PRTase-like"/>
    <property type="match status" value="1"/>
</dbReference>
<dbReference type="EC" id="2.4.2.9" evidence="3 15"/>
<accession>A0A4S5BL37</accession>
<dbReference type="InterPro" id="IPR000836">
    <property type="entry name" value="PRTase_dom"/>
</dbReference>
<proteinExistence type="inferred from homology"/>
<dbReference type="FunFam" id="3.40.50.2020:FF:000003">
    <property type="entry name" value="Uracil phosphoribosyltransferase"/>
    <property type="match status" value="1"/>
</dbReference>
<dbReference type="RefSeq" id="WP_136406581.1">
    <property type="nucleotide sequence ID" value="NZ_JARXRQ010000012.1"/>
</dbReference>
<comment type="similarity">
    <text evidence="2 15">Belongs to the UPRTase family.</text>
</comment>
<evidence type="ECO:0000256" key="15">
    <source>
        <dbReference type="HAMAP-Rule" id="MF_01218"/>
    </source>
</evidence>
<dbReference type="GO" id="GO:0005525">
    <property type="term" value="F:GTP binding"/>
    <property type="evidence" value="ECO:0007669"/>
    <property type="project" value="UniProtKB-KW"/>
</dbReference>
<keyword evidence="8 15" id="KW-0460">Magnesium</keyword>
<dbReference type="InterPro" id="IPR029057">
    <property type="entry name" value="PRTase-like"/>
</dbReference>
<evidence type="ECO:0000259" key="16">
    <source>
        <dbReference type="Pfam" id="PF14681"/>
    </source>
</evidence>